<keyword evidence="12 18" id="KW-1133">Transmembrane helix</keyword>
<dbReference type="AlphaFoldDB" id="A0A037ZIX3"/>
<dbReference type="PIRSF" id="PIRSF036431">
    <property type="entry name" value="STHK_DctB"/>
    <property type="match status" value="1"/>
</dbReference>
<dbReference type="GO" id="GO:0000155">
    <property type="term" value="F:phosphorelay sensor kinase activity"/>
    <property type="evidence" value="ECO:0007669"/>
    <property type="project" value="InterPro"/>
</dbReference>
<evidence type="ECO:0000256" key="11">
    <source>
        <dbReference type="ARBA" id="ARBA00022840"/>
    </source>
</evidence>
<keyword evidence="17" id="KW-0175">Coiled coil</keyword>
<dbReference type="SUPFAM" id="SSF47384">
    <property type="entry name" value="Homodimeric domain of signal transducing histidine kinase"/>
    <property type="match status" value="1"/>
</dbReference>
<evidence type="ECO:0000256" key="13">
    <source>
        <dbReference type="ARBA" id="ARBA00023012"/>
    </source>
</evidence>
<evidence type="ECO:0000256" key="18">
    <source>
        <dbReference type="SAM" id="Phobius"/>
    </source>
</evidence>
<reference evidence="20 21" key="1">
    <citation type="submission" date="2014-03" db="EMBL/GenBank/DDBJ databases">
        <title>Draft Genome Sequence of Actibacterium mucosum KCTC 23349, a Marine Alphaproteobacterium with Complex Ionic Requirements Isolated from Mediterranean Seawater at Malvarrosa Beach, Valencia, Spain.</title>
        <authorList>
            <person name="Arahal D.R."/>
            <person name="Shao Z."/>
            <person name="Lai Q."/>
            <person name="Pujalte M.J."/>
        </authorList>
    </citation>
    <scope>NUCLEOTIDE SEQUENCE [LARGE SCALE GENOMIC DNA]</scope>
    <source>
        <strain evidence="20 21">KCTC 23349</strain>
    </source>
</reference>
<dbReference type="PRINTS" id="PR00344">
    <property type="entry name" value="BCTRLSENSOR"/>
</dbReference>
<dbReference type="InterPro" id="IPR036097">
    <property type="entry name" value="HisK_dim/P_sf"/>
</dbReference>
<evidence type="ECO:0000256" key="12">
    <source>
        <dbReference type="ARBA" id="ARBA00022989"/>
    </source>
</evidence>
<dbReference type="InterPro" id="IPR017055">
    <property type="entry name" value="Sig_transdc_His_kinase_DctB"/>
</dbReference>
<keyword evidence="10" id="KW-0418">Kinase</keyword>
<dbReference type="InterPro" id="IPR029151">
    <property type="entry name" value="Sensor-like_sf"/>
</dbReference>
<comment type="catalytic activity">
    <reaction evidence="1">
        <text>ATP + protein L-histidine = ADP + protein N-phospho-L-histidine.</text>
        <dbReference type="EC" id="2.7.13.3"/>
    </reaction>
</comment>
<evidence type="ECO:0000313" key="20">
    <source>
        <dbReference type="EMBL" id="KAJ55487.1"/>
    </source>
</evidence>
<organism evidence="20 21">
    <name type="scientific">Actibacterium mucosum KCTC 23349</name>
    <dbReference type="NCBI Taxonomy" id="1454373"/>
    <lineage>
        <taxon>Bacteria</taxon>
        <taxon>Pseudomonadati</taxon>
        <taxon>Pseudomonadota</taxon>
        <taxon>Alphaproteobacteria</taxon>
        <taxon>Rhodobacterales</taxon>
        <taxon>Roseobacteraceae</taxon>
        <taxon>Actibacterium</taxon>
    </lineage>
</organism>
<dbReference type="OrthoDB" id="7568856at2"/>
<dbReference type="CDD" id="cd18773">
    <property type="entry name" value="PDC1_HK_sensor"/>
    <property type="match status" value="1"/>
</dbReference>
<keyword evidence="13" id="KW-0902">Two-component regulatory system</keyword>
<keyword evidence="14 18" id="KW-0472">Membrane</keyword>
<dbReference type="PANTHER" id="PTHR43065:SF46">
    <property type="entry name" value="C4-DICARBOXYLATE TRANSPORT SENSOR PROTEIN DCTB"/>
    <property type="match status" value="1"/>
</dbReference>
<sequence>MRPTNALPRLALPILLFLALTAAFSAGVWRFAFQSALVQLAERGESDLLLASDRLLGELQQYREIAVLTADRTEMLPALSGQSAEAAHRVLQKTGDKTGTLEMRLVRADGRVVASSERNINPVDRDRSDSPAFLRAMQGALGAHHARVEGVAGRAYTFSAPVFGAGLVIGVVEVDVDAWQVEAEWLSDPEPVLFTDAAGVVFISNRTELLLRTRGQGSENPSTFGYKSEELRPFPAFRPRQVGGYELWQIDGGPYLPEQALHLTRELPTIRMTGELLLNTQPATRIAALQSLVAGAVALIFGGALLLVSERRRALSIRLEVEAAANAELERRVAERTAELKQAQNDLVQASKLSALGQMSAGISHELNQPLMAIQSFADNGAAFLERGNTGKASDNLGRIAQMAARMARIIKNLRAFARNESEPMGRVDLVAVIAQAIEITEARLARDGITLDWQPPKGTVLAYGGEVRLGQVFVNLITNAADAMMDMEPRAITITLTASDRLRVTIRDTGPGISEPDKIFDPFYSTKAVGSSEGMGLGLSISYGLVQSFGGNIRGENAPGGGAAFTVELERWRSKVAA</sequence>
<dbReference type="PANTHER" id="PTHR43065">
    <property type="entry name" value="SENSOR HISTIDINE KINASE"/>
    <property type="match status" value="1"/>
</dbReference>
<gene>
    <name evidence="20" type="ORF">ACMU_12400</name>
</gene>
<dbReference type="EC" id="2.7.13.3" evidence="3"/>
<feature type="domain" description="Histidine kinase" evidence="19">
    <location>
        <begin position="362"/>
        <end position="574"/>
    </location>
</feature>
<keyword evidence="8 18" id="KW-0812">Transmembrane</keyword>
<evidence type="ECO:0000256" key="7">
    <source>
        <dbReference type="ARBA" id="ARBA00022679"/>
    </source>
</evidence>
<dbReference type="SMART" id="SM00387">
    <property type="entry name" value="HATPase_c"/>
    <property type="match status" value="1"/>
</dbReference>
<dbReference type="SUPFAM" id="SSF55874">
    <property type="entry name" value="ATPase domain of HSP90 chaperone/DNA topoisomerase II/histidine kinase"/>
    <property type="match status" value="1"/>
</dbReference>
<evidence type="ECO:0000256" key="16">
    <source>
        <dbReference type="ARBA" id="ARBA00073143"/>
    </source>
</evidence>
<feature type="coiled-coil region" evidence="17">
    <location>
        <begin position="324"/>
        <end position="353"/>
    </location>
</feature>
<proteinExistence type="predicted"/>
<evidence type="ECO:0000256" key="10">
    <source>
        <dbReference type="ARBA" id="ARBA00022777"/>
    </source>
</evidence>
<evidence type="ECO:0000256" key="15">
    <source>
        <dbReference type="ARBA" id="ARBA00059004"/>
    </source>
</evidence>
<comment type="function">
    <text evidence="15">Member of the two-component regulatory system DctB/DctD involved in the transport of C4-dicarboxylates. DctB functions as a membrane-associated protein kinase that phosphorylates DctD in response to environmental signals.</text>
</comment>
<evidence type="ECO:0000256" key="14">
    <source>
        <dbReference type="ARBA" id="ARBA00023136"/>
    </source>
</evidence>
<comment type="subcellular location">
    <subcellularLocation>
        <location evidence="2">Cell inner membrane</location>
        <topology evidence="2">Multi-pass membrane protein</topology>
    </subcellularLocation>
</comment>
<dbReference type="RefSeq" id="WP_035259312.1">
    <property type="nucleotide sequence ID" value="NZ_JFKE01000004.1"/>
</dbReference>
<dbReference type="InterPro" id="IPR003594">
    <property type="entry name" value="HATPase_dom"/>
</dbReference>
<keyword evidence="21" id="KW-1185">Reference proteome</keyword>
<evidence type="ECO:0000256" key="8">
    <source>
        <dbReference type="ARBA" id="ARBA00022692"/>
    </source>
</evidence>
<dbReference type="CDD" id="cd00082">
    <property type="entry name" value="HisKA"/>
    <property type="match status" value="1"/>
</dbReference>
<dbReference type="Pfam" id="PF00512">
    <property type="entry name" value="HisKA"/>
    <property type="match status" value="1"/>
</dbReference>
<evidence type="ECO:0000259" key="19">
    <source>
        <dbReference type="PROSITE" id="PS50109"/>
    </source>
</evidence>
<dbReference type="Gene3D" id="3.30.450.20">
    <property type="entry name" value="PAS domain"/>
    <property type="match status" value="2"/>
</dbReference>
<name>A0A037ZIX3_9RHOB</name>
<dbReference type="Gene3D" id="3.30.565.10">
    <property type="entry name" value="Histidine kinase-like ATPase, C-terminal domain"/>
    <property type="match status" value="1"/>
</dbReference>
<keyword evidence="6" id="KW-0597">Phosphoprotein</keyword>
<dbReference type="InterPro" id="IPR005467">
    <property type="entry name" value="His_kinase_dom"/>
</dbReference>
<feature type="transmembrane region" description="Helical" evidence="18">
    <location>
        <begin position="287"/>
        <end position="308"/>
    </location>
</feature>
<dbReference type="GO" id="GO:0005524">
    <property type="term" value="F:ATP binding"/>
    <property type="evidence" value="ECO:0007669"/>
    <property type="project" value="UniProtKB-KW"/>
</dbReference>
<dbReference type="Pfam" id="PF02518">
    <property type="entry name" value="HATPase_c"/>
    <property type="match status" value="1"/>
</dbReference>
<evidence type="ECO:0000256" key="6">
    <source>
        <dbReference type="ARBA" id="ARBA00022553"/>
    </source>
</evidence>
<evidence type="ECO:0000256" key="5">
    <source>
        <dbReference type="ARBA" id="ARBA00022519"/>
    </source>
</evidence>
<keyword evidence="9" id="KW-0547">Nucleotide-binding</keyword>
<evidence type="ECO:0000256" key="4">
    <source>
        <dbReference type="ARBA" id="ARBA00022475"/>
    </source>
</evidence>
<evidence type="ECO:0000313" key="21">
    <source>
        <dbReference type="Proteomes" id="UP000026249"/>
    </source>
</evidence>
<dbReference type="InterPro" id="IPR003661">
    <property type="entry name" value="HisK_dim/P_dom"/>
</dbReference>
<keyword evidence="11" id="KW-0067">ATP-binding</keyword>
<dbReference type="InterPro" id="IPR036890">
    <property type="entry name" value="HATPase_C_sf"/>
</dbReference>
<accession>A0A037ZIX3</accession>
<dbReference type="FunFam" id="1.10.287.130:FF:000049">
    <property type="entry name" value="C4-dicarboxylate transport sensor protein DctB"/>
    <property type="match status" value="1"/>
</dbReference>
<evidence type="ECO:0000256" key="3">
    <source>
        <dbReference type="ARBA" id="ARBA00012438"/>
    </source>
</evidence>
<dbReference type="STRING" id="1454373.ACMU_12400"/>
<evidence type="ECO:0000256" key="9">
    <source>
        <dbReference type="ARBA" id="ARBA00022741"/>
    </source>
</evidence>
<dbReference type="SUPFAM" id="SSF103190">
    <property type="entry name" value="Sensory domain-like"/>
    <property type="match status" value="1"/>
</dbReference>
<protein>
    <recommendedName>
        <fullName evidence="16">C4-dicarboxylate transport sensor protein DctB</fullName>
        <ecNumber evidence="3">2.7.13.3</ecNumber>
    </recommendedName>
</protein>
<evidence type="ECO:0000256" key="17">
    <source>
        <dbReference type="SAM" id="Coils"/>
    </source>
</evidence>
<dbReference type="SMART" id="SM00388">
    <property type="entry name" value="HisKA"/>
    <property type="match status" value="1"/>
</dbReference>
<evidence type="ECO:0000256" key="2">
    <source>
        <dbReference type="ARBA" id="ARBA00004429"/>
    </source>
</evidence>
<keyword evidence="7" id="KW-0808">Transferase</keyword>
<comment type="caution">
    <text evidence="20">The sequence shown here is derived from an EMBL/GenBank/DDBJ whole genome shotgun (WGS) entry which is preliminary data.</text>
</comment>
<keyword evidence="4" id="KW-1003">Cell membrane</keyword>
<dbReference type="GO" id="GO:0005886">
    <property type="term" value="C:plasma membrane"/>
    <property type="evidence" value="ECO:0007669"/>
    <property type="project" value="UniProtKB-SubCell"/>
</dbReference>
<dbReference type="PROSITE" id="PS50109">
    <property type="entry name" value="HIS_KIN"/>
    <property type="match status" value="1"/>
</dbReference>
<keyword evidence="5" id="KW-0997">Cell inner membrane</keyword>
<dbReference type="EMBL" id="JFKE01000004">
    <property type="protein sequence ID" value="KAJ55487.1"/>
    <property type="molecule type" value="Genomic_DNA"/>
</dbReference>
<dbReference type="Proteomes" id="UP000026249">
    <property type="component" value="Unassembled WGS sequence"/>
</dbReference>
<evidence type="ECO:0000256" key="1">
    <source>
        <dbReference type="ARBA" id="ARBA00000085"/>
    </source>
</evidence>
<dbReference type="Gene3D" id="1.10.287.130">
    <property type="match status" value="1"/>
</dbReference>
<dbReference type="InterPro" id="IPR004358">
    <property type="entry name" value="Sig_transdc_His_kin-like_C"/>
</dbReference>